<sequence length="204" mass="23611">MIKSGQVYLFSIDRNLKENIGYQISFHSETTSSLAPQVSCYSLTRSRFFVARIELNSAATLSGMITVFQLYLILNITEKTKIRELDLQTVVVNNILNFVIIFNLKITSDLTALNNITLGNISKIQFHILSFICFDLLCFTKITTLLEVEQNFPKAEVVRRFTGLGYKKRSVYRWLDSDWKAKNFKQFENKIRTCPSNMDPKLRL</sequence>
<gene>
    <name evidence="1" type="ORF">BpHYR1_013835</name>
</gene>
<comment type="caution">
    <text evidence="1">The sequence shown here is derived from an EMBL/GenBank/DDBJ whole genome shotgun (WGS) entry which is preliminary data.</text>
</comment>
<evidence type="ECO:0000313" key="2">
    <source>
        <dbReference type="Proteomes" id="UP000276133"/>
    </source>
</evidence>
<name>A0A3M7QCD6_BRAPC</name>
<dbReference type="AlphaFoldDB" id="A0A3M7QCD6"/>
<reference evidence="1 2" key="1">
    <citation type="journal article" date="2018" name="Sci. Rep.">
        <title>Genomic signatures of local adaptation to the degree of environmental predictability in rotifers.</title>
        <authorList>
            <person name="Franch-Gras L."/>
            <person name="Hahn C."/>
            <person name="Garcia-Roger E.M."/>
            <person name="Carmona M.J."/>
            <person name="Serra M."/>
            <person name="Gomez A."/>
        </authorList>
    </citation>
    <scope>NUCLEOTIDE SEQUENCE [LARGE SCALE GENOMIC DNA]</scope>
    <source>
        <strain evidence="1">HYR1</strain>
    </source>
</reference>
<dbReference type="Proteomes" id="UP000276133">
    <property type="component" value="Unassembled WGS sequence"/>
</dbReference>
<evidence type="ECO:0000313" key="1">
    <source>
        <dbReference type="EMBL" id="RNA08882.1"/>
    </source>
</evidence>
<dbReference type="EMBL" id="REGN01006599">
    <property type="protein sequence ID" value="RNA08882.1"/>
    <property type="molecule type" value="Genomic_DNA"/>
</dbReference>
<keyword evidence="2" id="KW-1185">Reference proteome</keyword>
<proteinExistence type="predicted"/>
<protein>
    <submittedName>
        <fullName evidence="1">Uncharacterized protein</fullName>
    </submittedName>
</protein>
<accession>A0A3M7QCD6</accession>
<organism evidence="1 2">
    <name type="scientific">Brachionus plicatilis</name>
    <name type="common">Marine rotifer</name>
    <name type="synonym">Brachionus muelleri</name>
    <dbReference type="NCBI Taxonomy" id="10195"/>
    <lineage>
        <taxon>Eukaryota</taxon>
        <taxon>Metazoa</taxon>
        <taxon>Spiralia</taxon>
        <taxon>Gnathifera</taxon>
        <taxon>Rotifera</taxon>
        <taxon>Eurotatoria</taxon>
        <taxon>Monogononta</taxon>
        <taxon>Pseudotrocha</taxon>
        <taxon>Ploima</taxon>
        <taxon>Brachionidae</taxon>
        <taxon>Brachionus</taxon>
    </lineage>
</organism>